<evidence type="ECO:0000313" key="2">
    <source>
        <dbReference type="EMBL" id="EGT41000.1"/>
    </source>
</evidence>
<accession>G0MQG5</accession>
<evidence type="ECO:0000259" key="1">
    <source>
        <dbReference type="Pfam" id="PF07735"/>
    </source>
</evidence>
<protein>
    <recommendedName>
        <fullName evidence="1">Sdz-33 F-box domain-containing protein</fullName>
    </recommendedName>
</protein>
<name>G0MQG5_CAEBE</name>
<proteinExistence type="predicted"/>
<dbReference type="InterPro" id="IPR012885">
    <property type="entry name" value="F-box_Sdz-33"/>
</dbReference>
<feature type="domain" description="Sdz-33 F-box" evidence="1">
    <location>
        <begin position="172"/>
        <end position="217"/>
    </location>
</feature>
<evidence type="ECO:0000313" key="3">
    <source>
        <dbReference type="Proteomes" id="UP000008068"/>
    </source>
</evidence>
<dbReference type="OMA" id="ATICCDN"/>
<dbReference type="InParanoid" id="G0MQG5"/>
<organism evidence="3">
    <name type="scientific">Caenorhabditis brenneri</name>
    <name type="common">Nematode worm</name>
    <dbReference type="NCBI Taxonomy" id="135651"/>
    <lineage>
        <taxon>Eukaryota</taxon>
        <taxon>Metazoa</taxon>
        <taxon>Ecdysozoa</taxon>
        <taxon>Nematoda</taxon>
        <taxon>Chromadorea</taxon>
        <taxon>Rhabditida</taxon>
        <taxon>Rhabditina</taxon>
        <taxon>Rhabditomorpha</taxon>
        <taxon>Rhabditoidea</taxon>
        <taxon>Rhabditidae</taxon>
        <taxon>Peloderinae</taxon>
        <taxon>Caenorhabditis</taxon>
    </lineage>
</organism>
<dbReference type="Proteomes" id="UP000008068">
    <property type="component" value="Unassembled WGS sequence"/>
</dbReference>
<dbReference type="AlphaFoldDB" id="G0MQG5"/>
<dbReference type="PANTHER" id="PTHR21503:SF8">
    <property type="entry name" value="F-BOX ASSOCIATED DOMAIN-CONTAINING PROTEIN-RELATED"/>
    <property type="match status" value="1"/>
</dbReference>
<dbReference type="EMBL" id="GL379806">
    <property type="protein sequence ID" value="EGT41000.1"/>
    <property type="molecule type" value="Genomic_DNA"/>
</dbReference>
<dbReference type="PANTHER" id="PTHR21503">
    <property type="entry name" value="F-BOX-CONTAINING HYPOTHETICAL PROTEIN C.ELEGANS"/>
    <property type="match status" value="1"/>
</dbReference>
<dbReference type="HOGENOM" id="CLU_863891_0_0_1"/>
<reference evidence="3" key="1">
    <citation type="submission" date="2011-07" db="EMBL/GenBank/DDBJ databases">
        <authorList>
            <consortium name="Caenorhabditis brenneri Sequencing and Analysis Consortium"/>
            <person name="Wilson R.K."/>
        </authorList>
    </citation>
    <scope>NUCLEOTIDE SEQUENCE [LARGE SCALE GENOMIC DNA]</scope>
    <source>
        <strain evidence="3">PB2801</strain>
    </source>
</reference>
<gene>
    <name evidence="2" type="ORF">CAEBREN_06516</name>
</gene>
<keyword evidence="3" id="KW-1185">Reference proteome</keyword>
<dbReference type="Pfam" id="PF07735">
    <property type="entry name" value="FBA_2"/>
    <property type="match status" value="1"/>
</dbReference>
<sequence length="283" mass="32870">MSTKMRNLVKFSKVPIYLEVFSDDVIIFEKMSDPDRTKVVHLFLKPNSTEMSTNIPFEPSVRRKSMFQCEKNLDGYRRIMDDFVDIFVVTPVDFDMRSVPSDICIQYLEYAMSLGLKFKKVQVVISRGNVDCSRKVLAACAQATQLHIQLDRYSKDFFLLDKFRDYKMDVFELTINPNFEWFTLDHLLALTNCSNVRIHTVILSDADLNTFLKYWMSTIGAMETLHVELHDRGLIDGEAVMDGIPRKEIERNEKFEVERADGVKATICCDNLKFSIDLEKHSD</sequence>